<evidence type="ECO:0000313" key="3">
    <source>
        <dbReference type="EMBL" id="PSR95124.1"/>
    </source>
</evidence>
<dbReference type="OrthoDB" id="912098at2759"/>
<feature type="region of interest" description="Disordered" evidence="1">
    <location>
        <begin position="61"/>
        <end position="84"/>
    </location>
</feature>
<accession>A0A2R6PPW7</accession>
<reference evidence="3 4" key="1">
    <citation type="submission" date="2017-07" db="EMBL/GenBank/DDBJ databases">
        <title>An improved, manually edited Actinidia chinensis var. chinensis (kiwifruit) genome highlights the challenges associated with draft genomes and gene prediction in plants.</title>
        <authorList>
            <person name="Pilkington S."/>
            <person name="Crowhurst R."/>
            <person name="Hilario E."/>
            <person name="Nardozza S."/>
            <person name="Fraser L."/>
            <person name="Peng Y."/>
            <person name="Gunaseelan K."/>
            <person name="Simpson R."/>
            <person name="Tahir J."/>
            <person name="Deroles S."/>
            <person name="Templeton K."/>
            <person name="Luo Z."/>
            <person name="Davy M."/>
            <person name="Cheng C."/>
            <person name="Mcneilage M."/>
            <person name="Scaglione D."/>
            <person name="Liu Y."/>
            <person name="Zhang Q."/>
            <person name="Datson P."/>
            <person name="De Silva N."/>
            <person name="Gardiner S."/>
            <person name="Bassett H."/>
            <person name="Chagne D."/>
            <person name="Mccallum J."/>
            <person name="Dzierzon H."/>
            <person name="Deng C."/>
            <person name="Wang Y.-Y."/>
            <person name="Barron N."/>
            <person name="Manako K."/>
            <person name="Bowen J."/>
            <person name="Foster T."/>
            <person name="Erridge Z."/>
            <person name="Tiffin H."/>
            <person name="Waite C."/>
            <person name="Davies K."/>
            <person name="Grierson E."/>
            <person name="Laing W."/>
            <person name="Kirk R."/>
            <person name="Chen X."/>
            <person name="Wood M."/>
            <person name="Montefiori M."/>
            <person name="Brummell D."/>
            <person name="Schwinn K."/>
            <person name="Catanach A."/>
            <person name="Fullerton C."/>
            <person name="Li D."/>
            <person name="Meiyalaghan S."/>
            <person name="Nieuwenhuizen N."/>
            <person name="Read N."/>
            <person name="Prakash R."/>
            <person name="Hunter D."/>
            <person name="Zhang H."/>
            <person name="Mckenzie M."/>
            <person name="Knabel M."/>
            <person name="Harris A."/>
            <person name="Allan A."/>
            <person name="Chen A."/>
            <person name="Janssen B."/>
            <person name="Plunkett B."/>
            <person name="Dwamena C."/>
            <person name="Voogd C."/>
            <person name="Leif D."/>
            <person name="Lafferty D."/>
            <person name="Souleyre E."/>
            <person name="Varkonyi-Gasic E."/>
            <person name="Gambi F."/>
            <person name="Hanley J."/>
            <person name="Yao J.-L."/>
            <person name="Cheung J."/>
            <person name="David K."/>
            <person name="Warren B."/>
            <person name="Marsh K."/>
            <person name="Snowden K."/>
            <person name="Lin-Wang K."/>
            <person name="Brian L."/>
            <person name="Martinez-Sanchez M."/>
            <person name="Wang M."/>
            <person name="Ileperuma N."/>
            <person name="Macnee N."/>
            <person name="Campin R."/>
            <person name="Mcatee P."/>
            <person name="Drummond R."/>
            <person name="Espley R."/>
            <person name="Ireland H."/>
            <person name="Wu R."/>
            <person name="Atkinson R."/>
            <person name="Karunairetnam S."/>
            <person name="Bulley S."/>
            <person name="Chunkath S."/>
            <person name="Hanley Z."/>
            <person name="Storey R."/>
            <person name="Thrimawithana A."/>
            <person name="Thomson S."/>
            <person name="David C."/>
            <person name="Testolin R."/>
        </authorList>
    </citation>
    <scope>NUCLEOTIDE SEQUENCE [LARGE SCALE GENOMIC DNA]</scope>
    <source>
        <strain evidence="4">cv. Red5</strain>
        <tissue evidence="3">Young leaf</tissue>
    </source>
</reference>
<reference evidence="4" key="2">
    <citation type="journal article" date="2018" name="BMC Genomics">
        <title>A manually annotated Actinidia chinensis var. chinensis (kiwifruit) genome highlights the challenges associated with draft genomes and gene prediction in plants.</title>
        <authorList>
            <person name="Pilkington S.M."/>
            <person name="Crowhurst R."/>
            <person name="Hilario E."/>
            <person name="Nardozza S."/>
            <person name="Fraser L."/>
            <person name="Peng Y."/>
            <person name="Gunaseelan K."/>
            <person name="Simpson R."/>
            <person name="Tahir J."/>
            <person name="Deroles S.C."/>
            <person name="Templeton K."/>
            <person name="Luo Z."/>
            <person name="Davy M."/>
            <person name="Cheng C."/>
            <person name="McNeilage M."/>
            <person name="Scaglione D."/>
            <person name="Liu Y."/>
            <person name="Zhang Q."/>
            <person name="Datson P."/>
            <person name="De Silva N."/>
            <person name="Gardiner S.E."/>
            <person name="Bassett H."/>
            <person name="Chagne D."/>
            <person name="McCallum J."/>
            <person name="Dzierzon H."/>
            <person name="Deng C."/>
            <person name="Wang Y.Y."/>
            <person name="Barron L."/>
            <person name="Manako K."/>
            <person name="Bowen J."/>
            <person name="Foster T.M."/>
            <person name="Erridge Z.A."/>
            <person name="Tiffin H."/>
            <person name="Waite C.N."/>
            <person name="Davies K.M."/>
            <person name="Grierson E.P."/>
            <person name="Laing W.A."/>
            <person name="Kirk R."/>
            <person name="Chen X."/>
            <person name="Wood M."/>
            <person name="Montefiori M."/>
            <person name="Brummell D.A."/>
            <person name="Schwinn K.E."/>
            <person name="Catanach A."/>
            <person name="Fullerton C."/>
            <person name="Li D."/>
            <person name="Meiyalaghan S."/>
            <person name="Nieuwenhuizen N."/>
            <person name="Read N."/>
            <person name="Prakash R."/>
            <person name="Hunter D."/>
            <person name="Zhang H."/>
            <person name="McKenzie M."/>
            <person name="Knabel M."/>
            <person name="Harris A."/>
            <person name="Allan A.C."/>
            <person name="Gleave A."/>
            <person name="Chen A."/>
            <person name="Janssen B.J."/>
            <person name="Plunkett B."/>
            <person name="Ampomah-Dwamena C."/>
            <person name="Voogd C."/>
            <person name="Leif D."/>
            <person name="Lafferty D."/>
            <person name="Souleyre E.J.F."/>
            <person name="Varkonyi-Gasic E."/>
            <person name="Gambi F."/>
            <person name="Hanley J."/>
            <person name="Yao J.L."/>
            <person name="Cheung J."/>
            <person name="David K.M."/>
            <person name="Warren B."/>
            <person name="Marsh K."/>
            <person name="Snowden K.C."/>
            <person name="Lin-Wang K."/>
            <person name="Brian L."/>
            <person name="Martinez-Sanchez M."/>
            <person name="Wang M."/>
            <person name="Ileperuma N."/>
            <person name="Macnee N."/>
            <person name="Campin R."/>
            <person name="McAtee P."/>
            <person name="Drummond R.S.M."/>
            <person name="Espley R.V."/>
            <person name="Ireland H.S."/>
            <person name="Wu R."/>
            <person name="Atkinson R.G."/>
            <person name="Karunairetnam S."/>
            <person name="Bulley S."/>
            <person name="Chunkath S."/>
            <person name="Hanley Z."/>
            <person name="Storey R."/>
            <person name="Thrimawithana A.H."/>
            <person name="Thomson S."/>
            <person name="David C."/>
            <person name="Testolin R."/>
            <person name="Huang H."/>
            <person name="Hellens R.P."/>
            <person name="Schaffer R.J."/>
        </authorList>
    </citation>
    <scope>NUCLEOTIDE SEQUENCE [LARGE SCALE GENOMIC DNA]</scope>
    <source>
        <strain evidence="4">cv. Red5</strain>
    </source>
</reference>
<protein>
    <submittedName>
        <fullName evidence="3">CLE46p like</fullName>
    </submittedName>
</protein>
<proteinExistence type="predicted"/>
<feature type="chain" id="PRO_5015324500" evidence="2">
    <location>
        <begin position="28"/>
        <end position="84"/>
    </location>
</feature>
<evidence type="ECO:0000256" key="1">
    <source>
        <dbReference type="SAM" id="MobiDB-lite"/>
    </source>
</evidence>
<sequence>MRRAQTLISFLVLWLLLLTAFQHHSFTIPKVQATQSVDLKLRPAKPSSRLTTRHIVTTWVEGKKIHKKPSGPNPVGNHRPPSRP</sequence>
<dbReference type="EMBL" id="NKQK01000023">
    <property type="protein sequence ID" value="PSR95124.1"/>
    <property type="molecule type" value="Genomic_DNA"/>
</dbReference>
<feature type="signal peptide" evidence="2">
    <location>
        <begin position="1"/>
        <end position="27"/>
    </location>
</feature>
<comment type="caution">
    <text evidence="3">The sequence shown here is derived from an EMBL/GenBank/DDBJ whole genome shotgun (WGS) entry which is preliminary data.</text>
</comment>
<organism evidence="3 4">
    <name type="scientific">Actinidia chinensis var. chinensis</name>
    <name type="common">Chinese soft-hair kiwi</name>
    <dbReference type="NCBI Taxonomy" id="1590841"/>
    <lineage>
        <taxon>Eukaryota</taxon>
        <taxon>Viridiplantae</taxon>
        <taxon>Streptophyta</taxon>
        <taxon>Embryophyta</taxon>
        <taxon>Tracheophyta</taxon>
        <taxon>Spermatophyta</taxon>
        <taxon>Magnoliopsida</taxon>
        <taxon>eudicotyledons</taxon>
        <taxon>Gunneridae</taxon>
        <taxon>Pentapetalae</taxon>
        <taxon>asterids</taxon>
        <taxon>Ericales</taxon>
        <taxon>Actinidiaceae</taxon>
        <taxon>Actinidia</taxon>
    </lineage>
</organism>
<gene>
    <name evidence="3" type="ORF">CEY00_Acc25879</name>
</gene>
<evidence type="ECO:0000256" key="2">
    <source>
        <dbReference type="SAM" id="SignalP"/>
    </source>
</evidence>
<name>A0A2R6PPW7_ACTCC</name>
<dbReference type="AlphaFoldDB" id="A0A2R6PPW7"/>
<dbReference type="OMA" id="NALPTWV"/>
<evidence type="ECO:0000313" key="4">
    <source>
        <dbReference type="Proteomes" id="UP000241394"/>
    </source>
</evidence>
<dbReference type="InParanoid" id="A0A2R6PPW7"/>
<keyword evidence="2" id="KW-0732">Signal</keyword>
<dbReference type="Gramene" id="PSR95124">
    <property type="protein sequence ID" value="PSR95124"/>
    <property type="gene ID" value="CEY00_Acc25879"/>
</dbReference>
<dbReference type="Proteomes" id="UP000241394">
    <property type="component" value="Chromosome LG23"/>
</dbReference>
<keyword evidence="4" id="KW-1185">Reference proteome</keyword>